<evidence type="ECO:0000256" key="2">
    <source>
        <dbReference type="PROSITE-ProRule" id="PRU00176"/>
    </source>
</evidence>
<feature type="compositionally biased region" description="Basic and acidic residues" evidence="3">
    <location>
        <begin position="199"/>
        <end position="208"/>
    </location>
</feature>
<evidence type="ECO:0000313" key="5">
    <source>
        <dbReference type="EMBL" id="TFK96334.1"/>
    </source>
</evidence>
<proteinExistence type="predicted"/>
<name>A0A5C3Q2K4_9AGAR</name>
<feature type="domain" description="RRM" evidence="4">
    <location>
        <begin position="29"/>
        <end position="106"/>
    </location>
</feature>
<dbReference type="Gene3D" id="3.30.70.330">
    <property type="match status" value="2"/>
</dbReference>
<dbReference type="InterPro" id="IPR035979">
    <property type="entry name" value="RBD_domain_sf"/>
</dbReference>
<feature type="domain" description="RRM" evidence="4">
    <location>
        <begin position="124"/>
        <end position="202"/>
    </location>
</feature>
<feature type="compositionally biased region" description="Basic and acidic residues" evidence="3">
    <location>
        <begin position="1"/>
        <end position="11"/>
    </location>
</feature>
<evidence type="ECO:0000313" key="6">
    <source>
        <dbReference type="Proteomes" id="UP000305067"/>
    </source>
</evidence>
<evidence type="ECO:0000256" key="3">
    <source>
        <dbReference type="SAM" id="MobiDB-lite"/>
    </source>
</evidence>
<organism evidence="5 6">
    <name type="scientific">Pterulicium gracile</name>
    <dbReference type="NCBI Taxonomy" id="1884261"/>
    <lineage>
        <taxon>Eukaryota</taxon>
        <taxon>Fungi</taxon>
        <taxon>Dikarya</taxon>
        <taxon>Basidiomycota</taxon>
        <taxon>Agaricomycotina</taxon>
        <taxon>Agaricomycetes</taxon>
        <taxon>Agaricomycetidae</taxon>
        <taxon>Agaricales</taxon>
        <taxon>Pleurotineae</taxon>
        <taxon>Pterulaceae</taxon>
        <taxon>Pterulicium</taxon>
    </lineage>
</organism>
<dbReference type="PROSITE" id="PS50102">
    <property type="entry name" value="RRM"/>
    <property type="match status" value="2"/>
</dbReference>
<feature type="region of interest" description="Disordered" evidence="3">
    <location>
        <begin position="1"/>
        <end position="26"/>
    </location>
</feature>
<keyword evidence="1 2" id="KW-0694">RNA-binding</keyword>
<keyword evidence="6" id="KW-1185">Reference proteome</keyword>
<evidence type="ECO:0000256" key="1">
    <source>
        <dbReference type="ARBA" id="ARBA00022884"/>
    </source>
</evidence>
<dbReference type="Proteomes" id="UP000305067">
    <property type="component" value="Unassembled WGS sequence"/>
</dbReference>
<dbReference type="EMBL" id="ML178862">
    <property type="protein sequence ID" value="TFK96334.1"/>
    <property type="molecule type" value="Genomic_DNA"/>
</dbReference>
<feature type="region of interest" description="Disordered" evidence="3">
    <location>
        <begin position="199"/>
        <end position="227"/>
    </location>
</feature>
<feature type="compositionally biased region" description="Polar residues" evidence="3">
    <location>
        <begin position="12"/>
        <end position="23"/>
    </location>
</feature>
<accession>A0A5C3Q2K4</accession>
<dbReference type="GO" id="GO:0003723">
    <property type="term" value="F:RNA binding"/>
    <property type="evidence" value="ECO:0007669"/>
    <property type="project" value="UniProtKB-UniRule"/>
</dbReference>
<dbReference type="InterPro" id="IPR052462">
    <property type="entry name" value="SLIRP/GR-RBP-like"/>
</dbReference>
<dbReference type="PANTHER" id="PTHR48027">
    <property type="entry name" value="HETEROGENEOUS NUCLEAR RIBONUCLEOPROTEIN 87F-RELATED"/>
    <property type="match status" value="1"/>
</dbReference>
<feature type="compositionally biased region" description="Gly residues" evidence="3">
    <location>
        <begin position="217"/>
        <end position="227"/>
    </location>
</feature>
<dbReference type="InterPro" id="IPR012677">
    <property type="entry name" value="Nucleotide-bd_a/b_plait_sf"/>
</dbReference>
<dbReference type="InterPro" id="IPR000504">
    <property type="entry name" value="RRM_dom"/>
</dbReference>
<dbReference type="SMART" id="SM00360">
    <property type="entry name" value="RRM"/>
    <property type="match status" value="2"/>
</dbReference>
<sequence>MSPTNRLDRPTETTPTHNLPTSPSEEETKSIFIGRLSWNVDNTWLASEFAACGEVLSATVQTFRDTGRSRGFGYVHFASADAVGKALELNGMEIDGREVFIDKGRPLDKENPHKKLRDQAQPSTVLFIGNLSFGATEDIIWETFSPFGTVQNVRLPVYRDSGNSRGFGYVEFEDVEGAKAAFEGMNGEEIDGRPVRLDYSERERENGGGRRGRGGARGRGGFIRRGL</sequence>
<dbReference type="SUPFAM" id="SSF54928">
    <property type="entry name" value="RNA-binding domain, RBD"/>
    <property type="match status" value="2"/>
</dbReference>
<dbReference type="OrthoDB" id="439808at2759"/>
<protein>
    <recommendedName>
        <fullName evidence="4">RRM domain-containing protein</fullName>
    </recommendedName>
</protein>
<dbReference type="Pfam" id="PF00076">
    <property type="entry name" value="RRM_1"/>
    <property type="match status" value="2"/>
</dbReference>
<dbReference type="AlphaFoldDB" id="A0A5C3Q2K4"/>
<dbReference type="STRING" id="1884261.A0A5C3Q2K4"/>
<evidence type="ECO:0000259" key="4">
    <source>
        <dbReference type="PROSITE" id="PS50102"/>
    </source>
</evidence>
<reference evidence="5 6" key="1">
    <citation type="journal article" date="2019" name="Nat. Ecol. Evol.">
        <title>Megaphylogeny resolves global patterns of mushroom evolution.</title>
        <authorList>
            <person name="Varga T."/>
            <person name="Krizsan K."/>
            <person name="Foldi C."/>
            <person name="Dima B."/>
            <person name="Sanchez-Garcia M."/>
            <person name="Sanchez-Ramirez S."/>
            <person name="Szollosi G.J."/>
            <person name="Szarkandi J.G."/>
            <person name="Papp V."/>
            <person name="Albert L."/>
            <person name="Andreopoulos W."/>
            <person name="Angelini C."/>
            <person name="Antonin V."/>
            <person name="Barry K.W."/>
            <person name="Bougher N.L."/>
            <person name="Buchanan P."/>
            <person name="Buyck B."/>
            <person name="Bense V."/>
            <person name="Catcheside P."/>
            <person name="Chovatia M."/>
            <person name="Cooper J."/>
            <person name="Damon W."/>
            <person name="Desjardin D."/>
            <person name="Finy P."/>
            <person name="Geml J."/>
            <person name="Haridas S."/>
            <person name="Hughes K."/>
            <person name="Justo A."/>
            <person name="Karasinski D."/>
            <person name="Kautmanova I."/>
            <person name="Kiss B."/>
            <person name="Kocsube S."/>
            <person name="Kotiranta H."/>
            <person name="LaButti K.M."/>
            <person name="Lechner B.E."/>
            <person name="Liimatainen K."/>
            <person name="Lipzen A."/>
            <person name="Lukacs Z."/>
            <person name="Mihaltcheva S."/>
            <person name="Morgado L.N."/>
            <person name="Niskanen T."/>
            <person name="Noordeloos M.E."/>
            <person name="Ohm R.A."/>
            <person name="Ortiz-Santana B."/>
            <person name="Ovrebo C."/>
            <person name="Racz N."/>
            <person name="Riley R."/>
            <person name="Savchenko A."/>
            <person name="Shiryaev A."/>
            <person name="Soop K."/>
            <person name="Spirin V."/>
            <person name="Szebenyi C."/>
            <person name="Tomsovsky M."/>
            <person name="Tulloss R.E."/>
            <person name="Uehling J."/>
            <person name="Grigoriev I.V."/>
            <person name="Vagvolgyi C."/>
            <person name="Papp T."/>
            <person name="Martin F.M."/>
            <person name="Miettinen O."/>
            <person name="Hibbett D.S."/>
            <person name="Nagy L.G."/>
        </authorList>
    </citation>
    <scope>NUCLEOTIDE SEQUENCE [LARGE SCALE GENOMIC DNA]</scope>
    <source>
        <strain evidence="5 6">CBS 309.79</strain>
    </source>
</reference>
<gene>
    <name evidence="5" type="ORF">BDV98DRAFT_597710</name>
</gene>